<evidence type="ECO:0000256" key="1">
    <source>
        <dbReference type="ARBA" id="ARBA00023002"/>
    </source>
</evidence>
<keyword evidence="1" id="KW-0560">Oxidoreductase</keyword>
<dbReference type="Gene3D" id="3.90.180.10">
    <property type="entry name" value="Medium-chain alcohol dehydrogenases, catalytic domain"/>
    <property type="match status" value="1"/>
</dbReference>
<feature type="domain" description="Alcohol dehydrogenase-like C-terminal" evidence="2">
    <location>
        <begin position="163"/>
        <end position="294"/>
    </location>
</feature>
<dbReference type="Proteomes" id="UP000652219">
    <property type="component" value="Unassembled WGS sequence"/>
</dbReference>
<dbReference type="InterPro" id="IPR013149">
    <property type="entry name" value="ADH-like_C"/>
</dbReference>
<dbReference type="Pfam" id="PF08240">
    <property type="entry name" value="ADH_N"/>
    <property type="match status" value="1"/>
</dbReference>
<dbReference type="GO" id="GO:0016491">
    <property type="term" value="F:oxidoreductase activity"/>
    <property type="evidence" value="ECO:0007669"/>
    <property type="project" value="UniProtKB-KW"/>
</dbReference>
<dbReference type="EMBL" id="WIGN01000246">
    <property type="protein sequence ID" value="KAF6803174.1"/>
    <property type="molecule type" value="Genomic_DNA"/>
</dbReference>
<sequence length="342" mass="36193">MKSVLVTGPGIVSWVDVPRPKAGPKDVLLKMKACGVCGSDALYTDVGGIPPLKGRQPLGHEPAAEVIAVGEDIPNPDVNVGDHVVIDTLVFTDGALGSGGSQGALSEYVVVRDYETRKQLTKIPTHVPWHVAALNEPMAVALHAVNRTNPKTGCKVVIFGAGAVGLGCMLAYRRREAEHIVVVDVVGSRLKKAKRVGADVVIDSAGLEDAELARRLMDLHGDGATGWNPELKAGTDIYVDAAGAPPVPRQVAAIAKQGATFAVVGVHKKPVELPFGDLITTELSIVFCLGYPTEIFEVSGDIAENWETYAEIVSDQVPFERAPEALELARSGKADKVVVMFD</sequence>
<accession>A0A8H6IYE7</accession>
<proteinExistence type="predicted"/>
<dbReference type="SUPFAM" id="SSF51735">
    <property type="entry name" value="NAD(P)-binding Rossmann-fold domains"/>
    <property type="match status" value="1"/>
</dbReference>
<evidence type="ECO:0000313" key="4">
    <source>
        <dbReference type="EMBL" id="KAF6803174.1"/>
    </source>
</evidence>
<dbReference type="PANTHER" id="PTHR43401">
    <property type="entry name" value="L-THREONINE 3-DEHYDROGENASE"/>
    <property type="match status" value="1"/>
</dbReference>
<comment type="caution">
    <text evidence="4">The sequence shown here is derived from an EMBL/GenBank/DDBJ whole genome shotgun (WGS) entry which is preliminary data.</text>
</comment>
<dbReference type="InterPro" id="IPR036291">
    <property type="entry name" value="NAD(P)-bd_dom_sf"/>
</dbReference>
<keyword evidence="5" id="KW-1185">Reference proteome</keyword>
<dbReference type="InterPro" id="IPR050129">
    <property type="entry name" value="Zn_alcohol_dh"/>
</dbReference>
<evidence type="ECO:0000313" key="5">
    <source>
        <dbReference type="Proteomes" id="UP000652219"/>
    </source>
</evidence>
<reference evidence="4 5" key="1">
    <citation type="journal article" date="2020" name="Phytopathology">
        <title>Genome Sequence Resources of Colletotrichum truncatum, C. plurivorum, C. musicola, and C. sojae: Four Species Pathogenic to Soybean (Glycine max).</title>
        <authorList>
            <person name="Rogerio F."/>
            <person name="Boufleur T.R."/>
            <person name="Ciampi-Guillardi M."/>
            <person name="Sukno S.A."/>
            <person name="Thon M.R."/>
            <person name="Massola Junior N.S."/>
            <person name="Baroncelli R."/>
        </authorList>
    </citation>
    <scope>NUCLEOTIDE SEQUENCE [LARGE SCALE GENOMIC DNA]</scope>
    <source>
        <strain evidence="4 5">LFN0009</strain>
    </source>
</reference>
<organism evidence="4 5">
    <name type="scientific">Colletotrichum sojae</name>
    <dbReference type="NCBI Taxonomy" id="2175907"/>
    <lineage>
        <taxon>Eukaryota</taxon>
        <taxon>Fungi</taxon>
        <taxon>Dikarya</taxon>
        <taxon>Ascomycota</taxon>
        <taxon>Pezizomycotina</taxon>
        <taxon>Sordariomycetes</taxon>
        <taxon>Hypocreomycetidae</taxon>
        <taxon>Glomerellales</taxon>
        <taxon>Glomerellaceae</taxon>
        <taxon>Colletotrichum</taxon>
        <taxon>Colletotrichum orchidearum species complex</taxon>
    </lineage>
</organism>
<dbReference type="PANTHER" id="PTHR43401:SF2">
    <property type="entry name" value="L-THREONINE 3-DEHYDROGENASE"/>
    <property type="match status" value="1"/>
</dbReference>
<evidence type="ECO:0000259" key="2">
    <source>
        <dbReference type="Pfam" id="PF00107"/>
    </source>
</evidence>
<dbReference type="Pfam" id="PF00107">
    <property type="entry name" value="ADH_zinc_N"/>
    <property type="match status" value="1"/>
</dbReference>
<dbReference type="AlphaFoldDB" id="A0A8H6IYE7"/>
<dbReference type="InterPro" id="IPR011032">
    <property type="entry name" value="GroES-like_sf"/>
</dbReference>
<protein>
    <submittedName>
        <fullName evidence="4">Alcohol dehydrogenase</fullName>
    </submittedName>
</protein>
<gene>
    <name evidence="4" type="ORF">CSOJ01_11089</name>
</gene>
<name>A0A8H6IYE7_9PEZI</name>
<dbReference type="InterPro" id="IPR013154">
    <property type="entry name" value="ADH-like_N"/>
</dbReference>
<dbReference type="SUPFAM" id="SSF50129">
    <property type="entry name" value="GroES-like"/>
    <property type="match status" value="1"/>
</dbReference>
<feature type="domain" description="Alcohol dehydrogenase-like N-terminal" evidence="3">
    <location>
        <begin position="23"/>
        <end position="114"/>
    </location>
</feature>
<evidence type="ECO:0000259" key="3">
    <source>
        <dbReference type="Pfam" id="PF08240"/>
    </source>
</evidence>
<dbReference type="Gene3D" id="3.40.50.720">
    <property type="entry name" value="NAD(P)-binding Rossmann-like Domain"/>
    <property type="match status" value="1"/>
</dbReference>